<dbReference type="Pfam" id="PF24803">
    <property type="entry name" value="DUF7704"/>
    <property type="match status" value="1"/>
</dbReference>
<feature type="domain" description="DUF7704" evidence="2">
    <location>
        <begin position="7"/>
        <end position="160"/>
    </location>
</feature>
<dbReference type="Proteomes" id="UP001063166">
    <property type="component" value="Unassembled WGS sequence"/>
</dbReference>
<dbReference type="PANTHER" id="PTHR37019">
    <property type="entry name" value="CHROMOSOME 1, WHOLE GENOME SHOTGUN SEQUENCE"/>
    <property type="match status" value="1"/>
</dbReference>
<feature type="transmembrane region" description="Helical" evidence="1">
    <location>
        <begin position="144"/>
        <end position="167"/>
    </location>
</feature>
<keyword evidence="1" id="KW-1133">Transmembrane helix</keyword>
<dbReference type="EMBL" id="BRPK01000003">
    <property type="protein sequence ID" value="GLB36595.1"/>
    <property type="molecule type" value="Genomic_DNA"/>
</dbReference>
<keyword evidence="1" id="KW-0472">Membrane</keyword>
<sequence>MPKPFPALPGFYYPWFMYFEPLSTFAPALTCLISPGTAWYFHELLPSDTPPPTNMAGLEPRAVAAIWQLANSYMLLGLLQTFGFRAIRDTLPNNPAAQERILGASLTALALADVTHILVTFFALPPDIRYDLSKWNTMAHGNTTVVLALLITRLAWFAGIGRTRYYFGQTQQGGKKRA</sequence>
<keyword evidence="1" id="KW-0812">Transmembrane</keyword>
<dbReference type="OrthoDB" id="2937326at2759"/>
<feature type="transmembrane region" description="Helical" evidence="1">
    <location>
        <begin position="101"/>
        <end position="124"/>
    </location>
</feature>
<evidence type="ECO:0000313" key="4">
    <source>
        <dbReference type="Proteomes" id="UP001063166"/>
    </source>
</evidence>
<organism evidence="3 4">
    <name type="scientific">Lyophyllum shimeji</name>
    <name type="common">Hon-shimeji</name>
    <name type="synonym">Tricholoma shimeji</name>
    <dbReference type="NCBI Taxonomy" id="47721"/>
    <lineage>
        <taxon>Eukaryota</taxon>
        <taxon>Fungi</taxon>
        <taxon>Dikarya</taxon>
        <taxon>Basidiomycota</taxon>
        <taxon>Agaricomycotina</taxon>
        <taxon>Agaricomycetes</taxon>
        <taxon>Agaricomycetidae</taxon>
        <taxon>Agaricales</taxon>
        <taxon>Tricholomatineae</taxon>
        <taxon>Lyophyllaceae</taxon>
        <taxon>Lyophyllum</taxon>
    </lineage>
</organism>
<protein>
    <recommendedName>
        <fullName evidence="2">DUF7704 domain-containing protein</fullName>
    </recommendedName>
</protein>
<evidence type="ECO:0000313" key="3">
    <source>
        <dbReference type="EMBL" id="GLB36595.1"/>
    </source>
</evidence>
<name>A0A9P3UMC0_LYOSH</name>
<evidence type="ECO:0000256" key="1">
    <source>
        <dbReference type="SAM" id="Phobius"/>
    </source>
</evidence>
<reference evidence="3" key="1">
    <citation type="submission" date="2022-07" db="EMBL/GenBank/DDBJ databases">
        <title>The genome of Lyophyllum shimeji provides insight into the initial evolution of ectomycorrhizal fungal genome.</title>
        <authorList>
            <person name="Kobayashi Y."/>
            <person name="Shibata T."/>
            <person name="Hirakawa H."/>
            <person name="Shigenobu S."/>
            <person name="Nishiyama T."/>
            <person name="Yamada A."/>
            <person name="Hasebe M."/>
            <person name="Kawaguchi M."/>
        </authorList>
    </citation>
    <scope>NUCLEOTIDE SEQUENCE</scope>
    <source>
        <strain evidence="3">AT787</strain>
    </source>
</reference>
<keyword evidence="4" id="KW-1185">Reference proteome</keyword>
<feature type="transmembrane region" description="Helical" evidence="1">
    <location>
        <begin position="62"/>
        <end position="80"/>
    </location>
</feature>
<comment type="caution">
    <text evidence="3">The sequence shown here is derived from an EMBL/GenBank/DDBJ whole genome shotgun (WGS) entry which is preliminary data.</text>
</comment>
<proteinExistence type="predicted"/>
<dbReference type="AlphaFoldDB" id="A0A9P3UMC0"/>
<dbReference type="InterPro" id="IPR056121">
    <property type="entry name" value="DUF7704"/>
</dbReference>
<accession>A0A9P3UMC0</accession>
<dbReference type="PANTHER" id="PTHR37019:SF2">
    <property type="entry name" value="EXPERA DOMAIN-CONTAINING PROTEIN"/>
    <property type="match status" value="1"/>
</dbReference>
<evidence type="ECO:0000259" key="2">
    <source>
        <dbReference type="Pfam" id="PF24803"/>
    </source>
</evidence>
<gene>
    <name evidence="3" type="ORF">LshimejAT787_0308830</name>
</gene>